<reference evidence="7 8" key="1">
    <citation type="journal article" date="2023" name="Genome Announc.">
        <title>Pan-Genome Analyses of the Genus Cohnella and Proposal of the Novel Species Cohnella silvisoli sp. nov., Isolated from Forest Soil.</title>
        <authorList>
            <person name="Wang C."/>
            <person name="Mao L."/>
            <person name="Bao G."/>
            <person name="Zhu H."/>
        </authorList>
    </citation>
    <scope>NUCLEOTIDE SEQUENCE [LARGE SCALE GENOMIC DNA]</scope>
    <source>
        <strain evidence="7 8">NL03-T5-1</strain>
    </source>
</reference>
<feature type="domain" description="Solute-binding protein family 3/N-terminal" evidence="6">
    <location>
        <begin position="39"/>
        <end position="247"/>
    </location>
</feature>
<keyword evidence="4 5" id="KW-0732">Signal</keyword>
<keyword evidence="8" id="KW-1185">Reference proteome</keyword>
<dbReference type="NCBIfam" id="TIGR01728">
    <property type="entry name" value="SsuA_fam"/>
    <property type="match status" value="1"/>
</dbReference>
<comment type="caution">
    <text evidence="7">The sequence shown here is derived from an EMBL/GenBank/DDBJ whole genome shotgun (WGS) entry which is preliminary data.</text>
</comment>
<feature type="signal peptide" evidence="5">
    <location>
        <begin position="1"/>
        <end position="21"/>
    </location>
</feature>
<dbReference type="InterPro" id="IPR001638">
    <property type="entry name" value="Solute-binding_3/MltF_N"/>
</dbReference>
<dbReference type="SUPFAM" id="SSF53850">
    <property type="entry name" value="Periplasmic binding protein-like II"/>
    <property type="match status" value="1"/>
</dbReference>
<comment type="similarity">
    <text evidence="2">Belongs to the bacterial solute-binding protein SsuA/TauA family.</text>
</comment>
<dbReference type="PROSITE" id="PS51257">
    <property type="entry name" value="PROKAR_LIPOPROTEIN"/>
    <property type="match status" value="1"/>
</dbReference>
<dbReference type="Pfam" id="PF09084">
    <property type="entry name" value="NMT1"/>
    <property type="match status" value="1"/>
</dbReference>
<dbReference type="PANTHER" id="PTHR30024">
    <property type="entry name" value="ALIPHATIC SULFONATES-BINDING PROTEIN-RELATED"/>
    <property type="match status" value="1"/>
</dbReference>
<dbReference type="EMBL" id="JASKHM010000007">
    <property type="protein sequence ID" value="MEQ4483312.1"/>
    <property type="molecule type" value="Genomic_DNA"/>
</dbReference>
<feature type="chain" id="PRO_5047104143" evidence="5">
    <location>
        <begin position="22"/>
        <end position="347"/>
    </location>
</feature>
<evidence type="ECO:0000256" key="2">
    <source>
        <dbReference type="ARBA" id="ARBA00010742"/>
    </source>
</evidence>
<dbReference type="InterPro" id="IPR010067">
    <property type="entry name" value="ABC_SsuA_sub-bd"/>
</dbReference>
<evidence type="ECO:0000256" key="1">
    <source>
        <dbReference type="ARBA" id="ARBA00004418"/>
    </source>
</evidence>
<dbReference type="Proteomes" id="UP001493487">
    <property type="component" value="Unassembled WGS sequence"/>
</dbReference>
<evidence type="ECO:0000256" key="5">
    <source>
        <dbReference type="SAM" id="SignalP"/>
    </source>
</evidence>
<keyword evidence="3" id="KW-0813">Transport</keyword>
<evidence type="ECO:0000259" key="6">
    <source>
        <dbReference type="SMART" id="SM00062"/>
    </source>
</evidence>
<dbReference type="SMART" id="SM00062">
    <property type="entry name" value="PBPb"/>
    <property type="match status" value="1"/>
</dbReference>
<proteinExistence type="inferred from homology"/>
<dbReference type="RefSeq" id="WP_232185948.1">
    <property type="nucleotide sequence ID" value="NZ_JAIOAP010000006.1"/>
</dbReference>
<name>A0ABV1KTI7_9BACL</name>
<evidence type="ECO:0000313" key="8">
    <source>
        <dbReference type="Proteomes" id="UP001493487"/>
    </source>
</evidence>
<dbReference type="Gene3D" id="3.40.190.10">
    <property type="entry name" value="Periplasmic binding protein-like II"/>
    <property type="match status" value="2"/>
</dbReference>
<organism evidence="7 8">
    <name type="scientific">Cohnella silvisoli</name>
    <dbReference type="NCBI Taxonomy" id="2873699"/>
    <lineage>
        <taxon>Bacteria</taxon>
        <taxon>Bacillati</taxon>
        <taxon>Bacillota</taxon>
        <taxon>Bacilli</taxon>
        <taxon>Bacillales</taxon>
        <taxon>Paenibacillaceae</taxon>
        <taxon>Cohnella</taxon>
    </lineage>
</organism>
<protein>
    <submittedName>
        <fullName evidence="7">ABC transporter substrate-binding protein</fullName>
    </submittedName>
</protein>
<evidence type="ECO:0000313" key="7">
    <source>
        <dbReference type="EMBL" id="MEQ4483312.1"/>
    </source>
</evidence>
<accession>A0ABV1KTI7</accession>
<dbReference type="PANTHER" id="PTHR30024:SF47">
    <property type="entry name" value="TAURINE-BINDING PERIPLASMIC PROTEIN"/>
    <property type="match status" value="1"/>
</dbReference>
<gene>
    <name evidence="7" type="ORF">QJS35_13015</name>
</gene>
<sequence length="347" mass="38199">MKKWFLLLLSALMFAIVIGGCAPKKNSEQETGKKDEGKTITIGYSAWPGWYVWSLISEKGIFEKNGVNVKLVYFPVYSDSLQAFNSGKIDMVCANLNDSLPPANHGLKPKVVLVTDISAGADALIAKPEFKSVKDLKGKSIALEIGTLSHLLFLNILERNGMSESDVKVFNMAAQDAGSGFIAGSLDAAVTWEPFLNQAVQSQKGHILASSKETPGLIVEDLMTSSDFLDSHRDEIKKILTAWYDGIDYWKNNPDESLTFMAKQAETPVDEYKVLVNGIKLYSIEDNLKAFQEGEGWDSLYGSGKMMGDFLMKKGYLDKVPDMKPILDVSLLEDVAKTRNSEGSTVK</sequence>
<comment type="subcellular location">
    <subcellularLocation>
        <location evidence="1">Periplasm</location>
    </subcellularLocation>
</comment>
<evidence type="ECO:0000256" key="4">
    <source>
        <dbReference type="ARBA" id="ARBA00022729"/>
    </source>
</evidence>
<dbReference type="InterPro" id="IPR015168">
    <property type="entry name" value="SsuA/THI5"/>
</dbReference>
<evidence type="ECO:0000256" key="3">
    <source>
        <dbReference type="ARBA" id="ARBA00022448"/>
    </source>
</evidence>
<dbReference type="CDD" id="cd13563">
    <property type="entry name" value="PBP2_SsuA_like_6"/>
    <property type="match status" value="1"/>
</dbReference>